<comment type="similarity">
    <text evidence="1">Belongs to the WD repeat CDC20/Fizzy family.</text>
</comment>
<dbReference type="GO" id="GO:0010997">
    <property type="term" value="F:anaphase-promoting complex binding"/>
    <property type="evidence" value="ECO:0007669"/>
    <property type="project" value="InterPro"/>
</dbReference>
<feature type="region of interest" description="Disordered" evidence="6">
    <location>
        <begin position="132"/>
        <end position="300"/>
    </location>
</feature>
<feature type="repeat" description="WD" evidence="5">
    <location>
        <begin position="410"/>
        <end position="444"/>
    </location>
</feature>
<keyword evidence="9" id="KW-1185">Reference proteome</keyword>
<dbReference type="SUPFAM" id="SSF50978">
    <property type="entry name" value="WD40 repeat-like"/>
    <property type="match status" value="1"/>
</dbReference>
<dbReference type="PANTHER" id="PTHR19918">
    <property type="entry name" value="CELL DIVISION CYCLE 20 CDC20 FIZZY -RELATED"/>
    <property type="match status" value="1"/>
</dbReference>
<evidence type="ECO:0000256" key="5">
    <source>
        <dbReference type="PROSITE-ProRule" id="PRU00221"/>
    </source>
</evidence>
<dbReference type="GO" id="GO:0005680">
    <property type="term" value="C:anaphase-promoting complex"/>
    <property type="evidence" value="ECO:0007669"/>
    <property type="project" value="TreeGrafter"/>
</dbReference>
<feature type="region of interest" description="Disordered" evidence="6">
    <location>
        <begin position="94"/>
        <end position="120"/>
    </location>
</feature>
<evidence type="ECO:0000256" key="2">
    <source>
        <dbReference type="ARBA" id="ARBA00022574"/>
    </source>
</evidence>
<accession>A0AA38H465</accession>
<dbReference type="Proteomes" id="UP001164286">
    <property type="component" value="Unassembled WGS sequence"/>
</dbReference>
<dbReference type="GeneID" id="77726795"/>
<dbReference type="GO" id="GO:0031145">
    <property type="term" value="P:anaphase-promoting complex-dependent catabolic process"/>
    <property type="evidence" value="ECO:0007669"/>
    <property type="project" value="TreeGrafter"/>
</dbReference>
<feature type="repeat" description="WD" evidence="5">
    <location>
        <begin position="621"/>
        <end position="653"/>
    </location>
</feature>
<dbReference type="Gene3D" id="2.130.10.10">
    <property type="entry name" value="YVTN repeat-like/Quinoprotein amine dehydrogenase"/>
    <property type="match status" value="1"/>
</dbReference>
<dbReference type="PANTHER" id="PTHR19918:SF1">
    <property type="entry name" value="FIZZY-RELATED PROTEIN HOMOLOG"/>
    <property type="match status" value="1"/>
</dbReference>
<gene>
    <name evidence="8" type="ORF">MKK02DRAFT_28567</name>
</gene>
<keyword evidence="2 5" id="KW-0853">WD repeat</keyword>
<dbReference type="PROSITE" id="PS50294">
    <property type="entry name" value="WD_REPEATS_REGION"/>
    <property type="match status" value="2"/>
</dbReference>
<dbReference type="RefSeq" id="XP_052943578.1">
    <property type="nucleotide sequence ID" value="XM_053087590.1"/>
</dbReference>
<evidence type="ECO:0000313" key="9">
    <source>
        <dbReference type="Proteomes" id="UP001164286"/>
    </source>
</evidence>
<dbReference type="InterPro" id="IPR033010">
    <property type="entry name" value="Cdc20/Fizzy"/>
</dbReference>
<evidence type="ECO:0000259" key="7">
    <source>
        <dbReference type="Pfam" id="PF24807"/>
    </source>
</evidence>
<dbReference type="PROSITE" id="PS50082">
    <property type="entry name" value="WD_REPEATS_2"/>
    <property type="match status" value="3"/>
</dbReference>
<evidence type="ECO:0000256" key="6">
    <source>
        <dbReference type="SAM" id="MobiDB-lite"/>
    </source>
</evidence>
<keyword evidence="4" id="KW-0131">Cell cycle</keyword>
<feature type="repeat" description="WD" evidence="5">
    <location>
        <begin position="487"/>
        <end position="518"/>
    </location>
</feature>
<evidence type="ECO:0000256" key="4">
    <source>
        <dbReference type="ARBA" id="ARBA00023306"/>
    </source>
</evidence>
<dbReference type="GO" id="GO:1905786">
    <property type="term" value="P:positive regulation of anaphase-promoting complex-dependent catabolic process"/>
    <property type="evidence" value="ECO:0007669"/>
    <property type="project" value="TreeGrafter"/>
</dbReference>
<organism evidence="8 9">
    <name type="scientific">Dioszegia hungarica</name>
    <dbReference type="NCBI Taxonomy" id="4972"/>
    <lineage>
        <taxon>Eukaryota</taxon>
        <taxon>Fungi</taxon>
        <taxon>Dikarya</taxon>
        <taxon>Basidiomycota</taxon>
        <taxon>Agaricomycotina</taxon>
        <taxon>Tremellomycetes</taxon>
        <taxon>Tremellales</taxon>
        <taxon>Bulleribasidiaceae</taxon>
        <taxon>Dioszegia</taxon>
    </lineage>
</organism>
<evidence type="ECO:0000256" key="3">
    <source>
        <dbReference type="ARBA" id="ARBA00022737"/>
    </source>
</evidence>
<feature type="compositionally biased region" description="Polar residues" evidence="6">
    <location>
        <begin position="164"/>
        <end position="184"/>
    </location>
</feature>
<feature type="compositionally biased region" description="Polar residues" evidence="6">
    <location>
        <begin position="143"/>
        <end position="155"/>
    </location>
</feature>
<evidence type="ECO:0000313" key="8">
    <source>
        <dbReference type="EMBL" id="KAI9633801.1"/>
    </source>
</evidence>
<feature type="compositionally biased region" description="Polar residues" evidence="6">
    <location>
        <begin position="246"/>
        <end position="265"/>
    </location>
</feature>
<dbReference type="InterPro" id="IPR015943">
    <property type="entry name" value="WD40/YVTN_repeat-like_dom_sf"/>
</dbReference>
<dbReference type="InterPro" id="IPR056150">
    <property type="entry name" value="WD40_CDC20-Fz"/>
</dbReference>
<protein>
    <submittedName>
        <fullName evidence="8">WD40-repeat-containing domain protein</fullName>
    </submittedName>
</protein>
<feature type="region of interest" description="Disordered" evidence="6">
    <location>
        <begin position="1"/>
        <end position="72"/>
    </location>
</feature>
<feature type="domain" description="CDC20/Fizzy WD40" evidence="7">
    <location>
        <begin position="350"/>
        <end position="652"/>
    </location>
</feature>
<feature type="compositionally biased region" description="Basic and acidic residues" evidence="6">
    <location>
        <begin position="199"/>
        <end position="208"/>
    </location>
</feature>
<dbReference type="AlphaFoldDB" id="A0AA38H465"/>
<dbReference type="Pfam" id="PF24807">
    <property type="entry name" value="WD40_CDC20-Fz"/>
    <property type="match status" value="1"/>
</dbReference>
<dbReference type="InterPro" id="IPR001680">
    <property type="entry name" value="WD40_rpt"/>
</dbReference>
<dbReference type="SMART" id="SM00320">
    <property type="entry name" value="WD40"/>
    <property type="match status" value="5"/>
</dbReference>
<keyword evidence="3" id="KW-0677">Repeat</keyword>
<feature type="compositionally biased region" description="Low complexity" evidence="6">
    <location>
        <begin position="278"/>
        <end position="288"/>
    </location>
</feature>
<dbReference type="CDD" id="cd00200">
    <property type="entry name" value="WD40"/>
    <property type="match status" value="1"/>
</dbReference>
<dbReference type="InterPro" id="IPR036322">
    <property type="entry name" value="WD40_repeat_dom_sf"/>
</dbReference>
<dbReference type="EMBL" id="JAKWFO010000008">
    <property type="protein sequence ID" value="KAI9633801.1"/>
    <property type="molecule type" value="Genomic_DNA"/>
</dbReference>
<comment type="caution">
    <text evidence="8">The sequence shown here is derived from an EMBL/GenBank/DDBJ whole genome shotgun (WGS) entry which is preliminary data.</text>
</comment>
<dbReference type="GO" id="GO:1990757">
    <property type="term" value="F:ubiquitin ligase activator activity"/>
    <property type="evidence" value="ECO:0007669"/>
    <property type="project" value="TreeGrafter"/>
</dbReference>
<evidence type="ECO:0000256" key="1">
    <source>
        <dbReference type="ARBA" id="ARBA00006445"/>
    </source>
</evidence>
<sequence length="681" mass="73551">MSLYTPESLRAPARTPHSPSSGTRYTPTTTTKGADVFGDITVPNMIRSSPVLTPGRDSPGWGGKGRMRQAGGYGDRFIPTRDGSDMHAAYQIASGSADGKPKGRRRSPIGQSTDVETRKEEVNATFTQLLKEELFPPSHSPSRKTPSANPSTSRHNQLRRPMTFDNSNIPNLPSANYPISSAGTTPLHHHPPPAISGMVDRERGERELSPASTLPPLPLHAPATPTSGHARAPGAGPSGTHHRAHQSQLALTSSLGRSGTTPPNSNERRSAFSPPPSNTNNPGSPSTPSKKRLLNFSSPAGTRMTQFTAGLDSMEHEKYSLSPVGKRSQEVLLSPRKSVRQISRTPFKVLDAPELADDFYLNLVSWSSSNVLGVGLNTCVYLWSAQTSKVTKLCEMPVTLVGGEEVSDVVTGLEWTNKGSTLAIGTNRGTVEIWDAEYCKRIRTMTGHTARVGSLAWNGHILSSGSRDRTILHRDVRVPDQYIRRLAGHHKQEVCGLKWNPDTDQLASGGNDNKLFVWGGTDTRPTWRFGEHRAAVKAIAWSPHQRGVLASGGGTADKKIRFWNSLTGGLVSEWDTGSQVCNLMWSLNSNEIVSTHGYSGGPVSNQIHIWRYPSMTQVATLTGHTFRVLYLAMSPDGQTIVTGAGDETLRFWNAFQKGKGKASVGGGEAKVGFGSGLGKIR</sequence>
<proteinExistence type="inferred from homology"/>
<name>A0AA38H465_9TREE</name>
<reference evidence="8" key="1">
    <citation type="journal article" date="2022" name="G3 (Bethesda)">
        <title>High quality genome of the basidiomycete yeast Dioszegia hungarica PDD-24b-2 isolated from cloud water.</title>
        <authorList>
            <person name="Jarrige D."/>
            <person name="Haridas S."/>
            <person name="Bleykasten-Grosshans C."/>
            <person name="Joly M."/>
            <person name="Nadalig T."/>
            <person name="Sancelme M."/>
            <person name="Vuilleumier S."/>
            <person name="Grigoriev I.V."/>
            <person name="Amato P."/>
            <person name="Bringel F."/>
        </authorList>
    </citation>
    <scope>NUCLEOTIDE SEQUENCE</scope>
    <source>
        <strain evidence="8">PDD-24b-2</strain>
    </source>
</reference>